<keyword evidence="2" id="KW-1185">Reference proteome</keyword>
<dbReference type="Proteomes" id="UP000765509">
    <property type="component" value="Unassembled WGS sequence"/>
</dbReference>
<dbReference type="AlphaFoldDB" id="A0A9Q3GNU0"/>
<dbReference type="OrthoDB" id="6776860at2759"/>
<evidence type="ECO:0000313" key="1">
    <source>
        <dbReference type="EMBL" id="MBW0474356.1"/>
    </source>
</evidence>
<dbReference type="Gene3D" id="3.10.10.10">
    <property type="entry name" value="HIV Type 1 Reverse Transcriptase, subunit A, domain 1"/>
    <property type="match status" value="1"/>
</dbReference>
<gene>
    <name evidence="1" type="ORF">O181_014071</name>
</gene>
<sequence length="136" mass="15585">MRKNRLAFAIGEEPLGEIRGQDLKLCLDVERNLSTHSEKTSISRSVETRKEIEKHINEFLHMDLISKIGHNEIVELTTPFLITWNYGKSGLCGDFRALNNYTKSDSYSIPRIPHAQDNLVKSQVYNQNGLYGRFSS</sequence>
<evidence type="ECO:0000313" key="2">
    <source>
        <dbReference type="Proteomes" id="UP000765509"/>
    </source>
</evidence>
<proteinExistence type="predicted"/>
<dbReference type="EMBL" id="AVOT02003710">
    <property type="protein sequence ID" value="MBW0474356.1"/>
    <property type="molecule type" value="Genomic_DNA"/>
</dbReference>
<protein>
    <submittedName>
        <fullName evidence="1">Uncharacterized protein</fullName>
    </submittedName>
</protein>
<reference evidence="1" key="1">
    <citation type="submission" date="2021-03" db="EMBL/GenBank/DDBJ databases">
        <title>Draft genome sequence of rust myrtle Austropuccinia psidii MF-1, a brazilian biotype.</title>
        <authorList>
            <person name="Quecine M.C."/>
            <person name="Pachon D.M.R."/>
            <person name="Bonatelli M.L."/>
            <person name="Correr F.H."/>
            <person name="Franceschini L.M."/>
            <person name="Leite T.F."/>
            <person name="Margarido G.R.A."/>
            <person name="Almeida C.A."/>
            <person name="Ferrarezi J.A."/>
            <person name="Labate C.A."/>
        </authorList>
    </citation>
    <scope>NUCLEOTIDE SEQUENCE</scope>
    <source>
        <strain evidence="1">MF-1</strain>
    </source>
</reference>
<comment type="caution">
    <text evidence="1">The sequence shown here is derived from an EMBL/GenBank/DDBJ whole genome shotgun (WGS) entry which is preliminary data.</text>
</comment>
<accession>A0A9Q3GNU0</accession>
<organism evidence="1 2">
    <name type="scientific">Austropuccinia psidii MF-1</name>
    <dbReference type="NCBI Taxonomy" id="1389203"/>
    <lineage>
        <taxon>Eukaryota</taxon>
        <taxon>Fungi</taxon>
        <taxon>Dikarya</taxon>
        <taxon>Basidiomycota</taxon>
        <taxon>Pucciniomycotina</taxon>
        <taxon>Pucciniomycetes</taxon>
        <taxon>Pucciniales</taxon>
        <taxon>Sphaerophragmiaceae</taxon>
        <taxon>Austropuccinia</taxon>
    </lineage>
</organism>
<dbReference type="InterPro" id="IPR043502">
    <property type="entry name" value="DNA/RNA_pol_sf"/>
</dbReference>
<name>A0A9Q3GNU0_9BASI</name>
<dbReference type="SUPFAM" id="SSF56672">
    <property type="entry name" value="DNA/RNA polymerases"/>
    <property type="match status" value="1"/>
</dbReference>